<dbReference type="PANTHER" id="PTHR48421:SF1">
    <property type="entry name" value="MYCBP-ASSOCIATED PROTEIN"/>
    <property type="match status" value="1"/>
</dbReference>
<dbReference type="GO" id="GO:0007283">
    <property type="term" value="P:spermatogenesis"/>
    <property type="evidence" value="ECO:0007669"/>
    <property type="project" value="Ensembl"/>
</dbReference>
<dbReference type="OMA" id="RESWEFR"/>
<evidence type="ECO:0000256" key="1">
    <source>
        <dbReference type="SAM" id="MobiDB-lite"/>
    </source>
</evidence>
<accession>A0A7M4E273</accession>
<sequence>SKVTVLPGICVSDKKKAKTFDQPSPPIQEEPEPVISVLQGDEIQALAIKVEDLEKLHTSQCSQAAKTPITKTFLIRKHRPEEVGKKTHLLVAYPADAEESKKPLTYSGPGGQFAGSCEQILPHSILGSLQDFKKEALARGDVQVAELIDDSHLDVTMAALEKYREKQGGGKRKKFYWTPPSQHKALQNWHHNMALRKKQQKSLCMVLQKPADELLMNLSDDFRRVQEERSLIDRCLPALHPGKVRSEFWNQSTYIGDELTGLTLTLTQKECGYPEPVTHIGKPQTIRMETGSQPPKEPPFRLTWDKSLFLKHRRQELRSLLEELDFNQPDLDGLEVIGKGEPFTSVSAQPFPPSEKDKETVTVSVLGRDPLEDYPDVVPEPVFGPSLNFCGQPAQTVISEKVESYLAMSNDGTAAIWYDWRRLPQKVTFEETKMKGMPHFYFNTRPGVILPGETRHFSFFFKSEKAGIFSESWEFGTCPELLGGALLKVSLWGIAVYQDKLAALAKREMALIVEENLKELLDRIRTPEQIPSPVNTYLTEEDLFHRKNPGVRLLHYRHQVVKDLQALWRQSTSVPPPSEEDEISRQKSAMQELSSQKEISGYQSSLEVTRRTSVVEELIRQPAPVEDEELNQSDWNFSFKDFKQVLTPLEDQREAALAQLNKAALELCMEEKPAQSDLLYQMCLQLWREAIDGLVSHALMLRSLLGMPEKDPYVEIVPGETGTLVSYGVPPCSGEDLIPFLYKELPFFICSLLCHLGACDSSFDFSFCEQERPNSRKSKGDKRLKTSSFVREAKELISPMDIVDSEHALPRQEQVDPTVLEKYHEKLYVGVSLARPLTRSLSLSISFFGHVSLVAFILYHPLCL</sequence>
<keyword evidence="3" id="KW-1185">Reference proteome</keyword>
<dbReference type="AlphaFoldDB" id="A0A7M4E273"/>
<dbReference type="Pfam" id="PF14646">
    <property type="entry name" value="MYCBPAP"/>
    <property type="match status" value="1"/>
</dbReference>
<gene>
    <name evidence="2" type="primary">MYCBPAP</name>
</gene>
<dbReference type="Proteomes" id="UP000594220">
    <property type="component" value="Unplaced"/>
</dbReference>
<organism evidence="2 3">
    <name type="scientific">Crocodylus porosus</name>
    <name type="common">Saltwater crocodile</name>
    <name type="synonym">Estuarine crocodile</name>
    <dbReference type="NCBI Taxonomy" id="8502"/>
    <lineage>
        <taxon>Eukaryota</taxon>
        <taxon>Metazoa</taxon>
        <taxon>Chordata</taxon>
        <taxon>Craniata</taxon>
        <taxon>Vertebrata</taxon>
        <taxon>Euteleostomi</taxon>
        <taxon>Archelosauria</taxon>
        <taxon>Archosauria</taxon>
        <taxon>Crocodylia</taxon>
        <taxon>Longirostres</taxon>
        <taxon>Crocodylidae</taxon>
        <taxon>Crocodylus</taxon>
    </lineage>
</organism>
<reference evidence="2" key="2">
    <citation type="submission" date="2025-09" db="UniProtKB">
        <authorList>
            <consortium name="Ensembl"/>
        </authorList>
    </citation>
    <scope>IDENTIFICATION</scope>
</reference>
<reference evidence="2" key="1">
    <citation type="submission" date="2025-08" db="UniProtKB">
        <authorList>
            <consortium name="Ensembl"/>
        </authorList>
    </citation>
    <scope>IDENTIFICATION</scope>
</reference>
<feature type="compositionally biased region" description="Polar residues" evidence="1">
    <location>
        <begin position="586"/>
        <end position="601"/>
    </location>
</feature>
<proteinExistence type="predicted"/>
<protein>
    <submittedName>
        <fullName evidence="2">MYCBP associated protein</fullName>
    </submittedName>
</protein>
<dbReference type="PANTHER" id="PTHR48421">
    <property type="entry name" value="MYCBP-ASSOCIATED PROTEIN"/>
    <property type="match status" value="1"/>
</dbReference>
<dbReference type="Ensembl" id="ENSCPRT00005003873.1">
    <property type="protein sequence ID" value="ENSCPRP00005003305.1"/>
    <property type="gene ID" value="ENSCPRG00005002427.1"/>
</dbReference>
<dbReference type="GO" id="GO:0005737">
    <property type="term" value="C:cytoplasm"/>
    <property type="evidence" value="ECO:0007669"/>
    <property type="project" value="Ensembl"/>
</dbReference>
<dbReference type="GeneTree" id="ENSGT00640000091565"/>
<name>A0A7M4E273_CROPO</name>
<dbReference type="InterPro" id="IPR032707">
    <property type="entry name" value="MYCBPAP"/>
</dbReference>
<feature type="region of interest" description="Disordered" evidence="1">
    <location>
        <begin position="571"/>
        <end position="601"/>
    </location>
</feature>
<evidence type="ECO:0000313" key="3">
    <source>
        <dbReference type="Proteomes" id="UP000594220"/>
    </source>
</evidence>
<evidence type="ECO:0000313" key="2">
    <source>
        <dbReference type="Ensembl" id="ENSCPRP00005003305.1"/>
    </source>
</evidence>